<protein>
    <submittedName>
        <fullName evidence="1">Uncharacterized protein</fullName>
    </submittedName>
</protein>
<evidence type="ECO:0000313" key="1">
    <source>
        <dbReference type="EMBL" id="NYI10473.1"/>
    </source>
</evidence>
<accession>A0A7Y9YDZ8</accession>
<name>A0A7Y9YDZ8_9ACTN</name>
<organism evidence="1 2">
    <name type="scientific">Nocardioides marinus</name>
    <dbReference type="NCBI Taxonomy" id="374514"/>
    <lineage>
        <taxon>Bacteria</taxon>
        <taxon>Bacillati</taxon>
        <taxon>Actinomycetota</taxon>
        <taxon>Actinomycetes</taxon>
        <taxon>Propionibacteriales</taxon>
        <taxon>Nocardioidaceae</taxon>
        <taxon>Nocardioides</taxon>
    </lineage>
</organism>
<comment type="caution">
    <text evidence="1">The sequence shown here is derived from an EMBL/GenBank/DDBJ whole genome shotgun (WGS) entry which is preliminary data.</text>
</comment>
<keyword evidence="2" id="KW-1185">Reference proteome</keyword>
<reference evidence="1 2" key="1">
    <citation type="submission" date="2020-07" db="EMBL/GenBank/DDBJ databases">
        <title>Sequencing the genomes of 1000 actinobacteria strains.</title>
        <authorList>
            <person name="Klenk H.-P."/>
        </authorList>
    </citation>
    <scope>NUCLEOTIDE SEQUENCE [LARGE SCALE GENOMIC DNA]</scope>
    <source>
        <strain evidence="1 2">DSM 18248</strain>
    </source>
</reference>
<dbReference type="EMBL" id="JACBZI010000001">
    <property type="protein sequence ID" value="NYI10473.1"/>
    <property type="molecule type" value="Genomic_DNA"/>
</dbReference>
<sequence>MELTTCPECQAPAEIVGREVWSSTDGPVEHARVRCVRRHFFCLPTERLRLASARQDRAGAPMVDGDREVA</sequence>
<gene>
    <name evidence="1" type="ORF">BKA05_001988</name>
</gene>
<proteinExistence type="predicted"/>
<dbReference type="Proteomes" id="UP000537326">
    <property type="component" value="Unassembled WGS sequence"/>
</dbReference>
<evidence type="ECO:0000313" key="2">
    <source>
        <dbReference type="Proteomes" id="UP000537326"/>
    </source>
</evidence>
<dbReference type="AlphaFoldDB" id="A0A7Y9YDZ8"/>
<dbReference type="RefSeq" id="WP_179531304.1">
    <property type="nucleotide sequence ID" value="NZ_BAAAPP010000010.1"/>
</dbReference>